<reference evidence="2" key="2">
    <citation type="submission" date="2023-06" db="EMBL/GenBank/DDBJ databases">
        <authorList>
            <consortium name="Lawrence Berkeley National Laboratory"/>
            <person name="Haridas S."/>
            <person name="Hensen N."/>
            <person name="Bonometti L."/>
            <person name="Westerberg I."/>
            <person name="Brannstrom I.O."/>
            <person name="Guillou S."/>
            <person name="Cros-Aarteil S."/>
            <person name="Calhoun S."/>
            <person name="Kuo A."/>
            <person name="Mondo S."/>
            <person name="Pangilinan J."/>
            <person name="Riley R."/>
            <person name="Labutti K."/>
            <person name="Andreopoulos B."/>
            <person name="Lipzen A."/>
            <person name="Chen C."/>
            <person name="Yanf M."/>
            <person name="Daum C."/>
            <person name="Ng V."/>
            <person name="Clum A."/>
            <person name="Steindorff A."/>
            <person name="Ohm R."/>
            <person name="Martin F."/>
            <person name="Silar P."/>
            <person name="Natvig D."/>
            <person name="Lalanne C."/>
            <person name="Gautier V."/>
            <person name="Ament-Velasquez S.L."/>
            <person name="Kruys A."/>
            <person name="Hutchinson M.I."/>
            <person name="Powell A.J."/>
            <person name="Barry K."/>
            <person name="Miller A.N."/>
            <person name="Grigoriev I.V."/>
            <person name="Debuchy R."/>
            <person name="Gladieux P."/>
            <person name="Thoren M.H."/>
            <person name="Johannesson H."/>
        </authorList>
    </citation>
    <scope>NUCLEOTIDE SEQUENCE</scope>
    <source>
        <strain evidence="2">CBS 314.62</strain>
    </source>
</reference>
<dbReference type="AlphaFoldDB" id="A0AAE1CBX5"/>
<protein>
    <submittedName>
        <fullName evidence="2">Uncharacterized protein</fullName>
    </submittedName>
</protein>
<dbReference type="EMBL" id="JAULSO010000002">
    <property type="protein sequence ID" value="KAK3687947.1"/>
    <property type="molecule type" value="Genomic_DNA"/>
</dbReference>
<evidence type="ECO:0000313" key="3">
    <source>
        <dbReference type="Proteomes" id="UP001270362"/>
    </source>
</evidence>
<feature type="region of interest" description="Disordered" evidence="1">
    <location>
        <begin position="1"/>
        <end position="42"/>
    </location>
</feature>
<sequence>MAGKKKKSKRKSKNKSGENQQDASNSTAAGAQTAAEPPALTAGQNITLNLNFPHENTRAGPHAPAPHCHGVFRGPFAPTGFSGPGAVYNFGSYTNFSRHYTAPAGFSGPGAVYNFGSYTNFSHPYTEPASFADASSSHISLPANCANTHGSNAKPLRATATAFTPTPNDQASIISNPSLPPADTTVRGQATTDPYPGIYVSAALPDPEKLATLQGKLTPGVVEEPSQEEKREK</sequence>
<organism evidence="2 3">
    <name type="scientific">Podospora appendiculata</name>
    <dbReference type="NCBI Taxonomy" id="314037"/>
    <lineage>
        <taxon>Eukaryota</taxon>
        <taxon>Fungi</taxon>
        <taxon>Dikarya</taxon>
        <taxon>Ascomycota</taxon>
        <taxon>Pezizomycotina</taxon>
        <taxon>Sordariomycetes</taxon>
        <taxon>Sordariomycetidae</taxon>
        <taxon>Sordariales</taxon>
        <taxon>Podosporaceae</taxon>
        <taxon>Podospora</taxon>
    </lineage>
</organism>
<keyword evidence="3" id="KW-1185">Reference proteome</keyword>
<evidence type="ECO:0000313" key="2">
    <source>
        <dbReference type="EMBL" id="KAK3687947.1"/>
    </source>
</evidence>
<dbReference type="Proteomes" id="UP001270362">
    <property type="component" value="Unassembled WGS sequence"/>
</dbReference>
<reference evidence="2" key="1">
    <citation type="journal article" date="2023" name="Mol. Phylogenet. Evol.">
        <title>Genome-scale phylogeny and comparative genomics of the fungal order Sordariales.</title>
        <authorList>
            <person name="Hensen N."/>
            <person name="Bonometti L."/>
            <person name="Westerberg I."/>
            <person name="Brannstrom I.O."/>
            <person name="Guillou S."/>
            <person name="Cros-Aarteil S."/>
            <person name="Calhoun S."/>
            <person name="Haridas S."/>
            <person name="Kuo A."/>
            <person name="Mondo S."/>
            <person name="Pangilinan J."/>
            <person name="Riley R."/>
            <person name="LaButti K."/>
            <person name="Andreopoulos B."/>
            <person name="Lipzen A."/>
            <person name="Chen C."/>
            <person name="Yan M."/>
            <person name="Daum C."/>
            <person name="Ng V."/>
            <person name="Clum A."/>
            <person name="Steindorff A."/>
            <person name="Ohm R.A."/>
            <person name="Martin F."/>
            <person name="Silar P."/>
            <person name="Natvig D.O."/>
            <person name="Lalanne C."/>
            <person name="Gautier V."/>
            <person name="Ament-Velasquez S.L."/>
            <person name="Kruys A."/>
            <person name="Hutchinson M.I."/>
            <person name="Powell A.J."/>
            <person name="Barry K."/>
            <person name="Miller A.N."/>
            <person name="Grigoriev I.V."/>
            <person name="Debuchy R."/>
            <person name="Gladieux P."/>
            <person name="Hiltunen Thoren M."/>
            <person name="Johannesson H."/>
        </authorList>
    </citation>
    <scope>NUCLEOTIDE SEQUENCE</scope>
    <source>
        <strain evidence="2">CBS 314.62</strain>
    </source>
</reference>
<feature type="compositionally biased region" description="Low complexity" evidence="1">
    <location>
        <begin position="23"/>
        <end position="39"/>
    </location>
</feature>
<feature type="region of interest" description="Disordered" evidence="1">
    <location>
        <begin position="210"/>
        <end position="233"/>
    </location>
</feature>
<proteinExistence type="predicted"/>
<accession>A0AAE1CBX5</accession>
<evidence type="ECO:0000256" key="1">
    <source>
        <dbReference type="SAM" id="MobiDB-lite"/>
    </source>
</evidence>
<name>A0AAE1CBX5_9PEZI</name>
<feature type="compositionally biased region" description="Basic residues" evidence="1">
    <location>
        <begin position="1"/>
        <end position="14"/>
    </location>
</feature>
<gene>
    <name evidence="2" type="ORF">B0T22DRAFT_479219</name>
</gene>
<comment type="caution">
    <text evidence="2">The sequence shown here is derived from an EMBL/GenBank/DDBJ whole genome shotgun (WGS) entry which is preliminary data.</text>
</comment>